<reference evidence="2 3" key="1">
    <citation type="submission" date="2018-07" db="EMBL/GenBank/DDBJ databases">
        <title>The genomes of Aspergillus section Nigri reveals drivers in fungal speciation.</title>
        <authorList>
            <consortium name="DOE Joint Genome Institute"/>
            <person name="Vesth T.C."/>
            <person name="Nybo J."/>
            <person name="Theobald S."/>
            <person name="Brandl J."/>
            <person name="Frisvad J.C."/>
            <person name="Nielsen K.F."/>
            <person name="Lyhne E.K."/>
            <person name="Kogle M.E."/>
            <person name="Kuo A."/>
            <person name="Riley R."/>
            <person name="Clum A."/>
            <person name="Nolan M."/>
            <person name="Lipzen A."/>
            <person name="Salamov A."/>
            <person name="Henrissat B."/>
            <person name="Wiebenga A."/>
            <person name="De vries R.P."/>
            <person name="Grigoriev I.V."/>
            <person name="Mortensen U.H."/>
            <person name="Andersen M.R."/>
            <person name="Baker S.E."/>
        </authorList>
    </citation>
    <scope>NUCLEOTIDE SEQUENCE [LARGE SCALE GENOMIC DNA]</scope>
    <source>
        <strain evidence="2 3">CBS 139.54b</strain>
    </source>
</reference>
<name>A0A3F3PHN3_9EURO</name>
<dbReference type="AlphaFoldDB" id="A0A3F3PHN3"/>
<proteinExistence type="predicted"/>
<accession>A0A3F3PHN3</accession>
<keyword evidence="3" id="KW-1185">Reference proteome</keyword>
<evidence type="ECO:0000256" key="1">
    <source>
        <dbReference type="SAM" id="Coils"/>
    </source>
</evidence>
<evidence type="ECO:0000313" key="3">
    <source>
        <dbReference type="Proteomes" id="UP000253729"/>
    </source>
</evidence>
<dbReference type="GeneID" id="38141881"/>
<gene>
    <name evidence="2" type="ORF">BDQ94DRAFT_180009</name>
</gene>
<sequence length="210" mass="23598">MSSNRYPTRSSRRLQCQTALTDHIYQRLGKRIDPKHVRLQPRPEDPYRWVVPETLRATFKKNLSRCAIELLPAIEEALKNGSVQAVEPHTLPSHESAVGISAPKPRESDVYVLIDNGANGGAVRDESSTATIRKLEQENEALRSERQRINESHARELLEERGHRDAERRALEEENKRLKLSCASLQAGICHALDQVGQIQGLLSKSAGIL</sequence>
<protein>
    <submittedName>
        <fullName evidence="2">Uncharacterized protein</fullName>
    </submittedName>
</protein>
<dbReference type="RefSeq" id="XP_026619204.1">
    <property type="nucleotide sequence ID" value="XM_026773525.1"/>
</dbReference>
<dbReference type="EMBL" id="KZ852234">
    <property type="protein sequence ID" value="RDH26182.1"/>
    <property type="molecule type" value="Genomic_DNA"/>
</dbReference>
<evidence type="ECO:0000313" key="2">
    <source>
        <dbReference type="EMBL" id="RDH26182.1"/>
    </source>
</evidence>
<dbReference type="STRING" id="1341132.A0A3F3PHN3"/>
<organism evidence="2 3">
    <name type="scientific">Aspergillus welwitschiae</name>
    <dbReference type="NCBI Taxonomy" id="1341132"/>
    <lineage>
        <taxon>Eukaryota</taxon>
        <taxon>Fungi</taxon>
        <taxon>Dikarya</taxon>
        <taxon>Ascomycota</taxon>
        <taxon>Pezizomycotina</taxon>
        <taxon>Eurotiomycetes</taxon>
        <taxon>Eurotiomycetidae</taxon>
        <taxon>Eurotiales</taxon>
        <taxon>Aspergillaceae</taxon>
        <taxon>Aspergillus</taxon>
        <taxon>Aspergillus subgen. Circumdati</taxon>
    </lineage>
</organism>
<feature type="coiled-coil region" evidence="1">
    <location>
        <begin position="125"/>
        <end position="188"/>
    </location>
</feature>
<keyword evidence="1" id="KW-0175">Coiled coil</keyword>
<dbReference type="Proteomes" id="UP000253729">
    <property type="component" value="Unassembled WGS sequence"/>
</dbReference>